<dbReference type="PANTHER" id="PTHR23135:SF18">
    <property type="entry name" value="CYANOPHYCIN SYNTHETASE"/>
    <property type="match status" value="1"/>
</dbReference>
<dbReference type="PROSITE" id="PS50975">
    <property type="entry name" value="ATP_GRASP"/>
    <property type="match status" value="1"/>
</dbReference>
<dbReference type="EMBL" id="AP022572">
    <property type="protein sequence ID" value="BBX58283.1"/>
    <property type="molecule type" value="Genomic_DNA"/>
</dbReference>
<dbReference type="SUPFAM" id="SSF53244">
    <property type="entry name" value="MurD-like peptide ligases, peptide-binding domain"/>
    <property type="match status" value="1"/>
</dbReference>
<evidence type="ECO:0000259" key="11">
    <source>
        <dbReference type="PROSITE" id="PS50975"/>
    </source>
</evidence>
<dbReference type="InterPro" id="IPR004101">
    <property type="entry name" value="Mur_ligase_C"/>
</dbReference>
<feature type="domain" description="ATP-grasp" evidence="11">
    <location>
        <begin position="221"/>
        <end position="474"/>
    </location>
</feature>
<comment type="function">
    <text evidence="1">Catalyzes the ATP-dependent polymerization of arginine and aspartate to multi-L-arginyl-poly-L-aspartic acid (cyanophycin; a water-insoluble reserve polymer).</text>
</comment>
<reference evidence="12 13" key="1">
    <citation type="journal article" date="2019" name="Emerg. Microbes Infect.">
        <title>Comprehensive subspecies identification of 175 nontuberculous mycobacteria species based on 7547 genomic profiles.</title>
        <authorList>
            <person name="Matsumoto Y."/>
            <person name="Kinjo T."/>
            <person name="Motooka D."/>
            <person name="Nabeya D."/>
            <person name="Jung N."/>
            <person name="Uechi K."/>
            <person name="Horii T."/>
            <person name="Iida T."/>
            <person name="Fujita J."/>
            <person name="Nakamura S."/>
        </authorList>
    </citation>
    <scope>NUCLEOTIDE SEQUENCE [LARGE SCALE GENOMIC DNA]</scope>
    <source>
        <strain evidence="12 13">JCM 12657</strain>
    </source>
</reference>
<evidence type="ECO:0000256" key="7">
    <source>
        <dbReference type="ARBA" id="ARBA00031353"/>
    </source>
</evidence>
<dbReference type="NCBIfam" id="TIGR02068">
    <property type="entry name" value="cya_phycin_syn"/>
    <property type="match status" value="1"/>
</dbReference>
<dbReference type="RefSeq" id="WP_198965139.1">
    <property type="nucleotide sequence ID" value="NZ_AP022572.1"/>
</dbReference>
<keyword evidence="10" id="KW-0547">Nucleotide-binding</keyword>
<evidence type="ECO:0000256" key="4">
    <source>
        <dbReference type="ARBA" id="ARBA00012968"/>
    </source>
</evidence>
<comment type="similarity">
    <text evidence="2">In the C-terminal section; belongs to the MurCDEF family.</text>
</comment>
<evidence type="ECO:0000256" key="9">
    <source>
        <dbReference type="ARBA" id="ARBA00048425"/>
    </source>
</evidence>
<comment type="catalytic activity">
    <reaction evidence="8">
        <text>[L-4-(L-arginin-2-N-yl)aspartate](n)-L-aspartate + L-arginine + ATP = [L-4-(L-arginin-2-N-yl)aspartate](n+1) + ADP + phosphate + H(+)</text>
        <dbReference type="Rhea" id="RHEA:23888"/>
        <dbReference type="Rhea" id="RHEA-COMP:13732"/>
        <dbReference type="Rhea" id="RHEA-COMP:13733"/>
        <dbReference type="ChEBI" id="CHEBI:15378"/>
        <dbReference type="ChEBI" id="CHEBI:30616"/>
        <dbReference type="ChEBI" id="CHEBI:32682"/>
        <dbReference type="ChEBI" id="CHEBI:43474"/>
        <dbReference type="ChEBI" id="CHEBI:137986"/>
        <dbReference type="ChEBI" id="CHEBI:137990"/>
        <dbReference type="ChEBI" id="CHEBI:456216"/>
        <dbReference type="EC" id="6.3.2.30"/>
    </reaction>
</comment>
<dbReference type="EC" id="6.3.2.30" evidence="4"/>
<evidence type="ECO:0000256" key="3">
    <source>
        <dbReference type="ARBA" id="ARBA00011738"/>
    </source>
</evidence>
<sequence length="911" mass="97579">MNIDSISVYVGPNVHALEAVIRLQVDVKPSYAETLRGLGAGVIDRLAAVLPGLALEHAEWGAALHTGAGLSIGDLVARLALALEHAAGIDGTLAWSRSTDDPDIVEVFYSYGNEDIGIEAGEVACDMLAAIARADSDDQEAPDLDKNVEDFLTYADRRSLGPSAMELVRAAQARDIPVYRLNDASLIQIGQGKYQQRIEAALTSKTSHIAVEIASDKNLANNLLADLGLPAPRQKLVYSVDEAVGAAERIGYPVVIKPLDGNHGRGVTVNITSEDGIAEAFETADAEGSAVLVETMLRGDDHRLLVVNGQLAAAARRVPGHVKGDGRHTVAELVNIVNQDPRRGVGHENVLTRLELDDQATRLLEEKGYTAETVPAEGEEVHLRKTANISTGGTAVDVTDTIHPDNKLMAERAIRAIGLDVGAVDFLTTDITKSYRETGGGICEINAGPGLRMHIAPSEGTPREVGGAIMDMLFPPGTQARVPIAALTGTNGKTTCSRMLAHILKMAGHVVGQTSTDAVLIDGNVTVKGDMTGPVSAKMVLRDPSVDIAVLETARGGIVRSGLGYNFCDVGAVLNVASDHLGLGGVDTLDDLARVKRVVAEVTRGTVVLNADDEQTLKMAAFSPARQVMYVTRNPEHELVREHIRLGKLAVVLEQGVNGDQIVIYDNGTQMPLMWTQLIPATLEGKALHNVENAMFATGMAYALGKTLDQISAGLRTFDNSFFQSPGRMNVFDEHGFRVILDYGHNEAAVGAMVDLVDRLKPRGRRIVGLTCPGDRRDEDATAIAAKVAGHFDTYICHRDDNLRDREPDEVPELLRDALIAEGVAPDAISIIGEEEKALDAALEQAQPDDLVLYFCEAITRCWKQIIHFTPKFTAPEPESVAKRLATSIFDVPDGFALTSDDRGVLIVPAK</sequence>
<dbReference type="InterPro" id="IPR011810">
    <property type="entry name" value="Cya_phycin_syn"/>
</dbReference>
<dbReference type="Gene3D" id="3.90.190.20">
    <property type="entry name" value="Mur ligase, C-terminal domain"/>
    <property type="match status" value="1"/>
</dbReference>
<evidence type="ECO:0000256" key="1">
    <source>
        <dbReference type="ARBA" id="ARBA00003184"/>
    </source>
</evidence>
<name>A0A7I7LG38_9MYCO</name>
<evidence type="ECO:0000313" key="12">
    <source>
        <dbReference type="EMBL" id="BBX58283.1"/>
    </source>
</evidence>
<dbReference type="NCBIfam" id="NF010623">
    <property type="entry name" value="PRK14016.1"/>
    <property type="match status" value="1"/>
</dbReference>
<dbReference type="Proteomes" id="UP000467164">
    <property type="component" value="Chromosome"/>
</dbReference>
<dbReference type="Gene3D" id="3.30.1490.20">
    <property type="entry name" value="ATP-grasp fold, A domain"/>
    <property type="match status" value="1"/>
</dbReference>
<dbReference type="Pfam" id="PF13549">
    <property type="entry name" value="ATP-grasp_5"/>
    <property type="match status" value="1"/>
</dbReference>
<dbReference type="SUPFAM" id="SSF53623">
    <property type="entry name" value="MurD-like peptide ligases, catalytic domain"/>
    <property type="match status" value="1"/>
</dbReference>
<dbReference type="InterPro" id="IPR036565">
    <property type="entry name" value="Mur-like_cat_sf"/>
</dbReference>
<accession>A0A7I7LG38</accession>
<evidence type="ECO:0000256" key="8">
    <source>
        <dbReference type="ARBA" id="ARBA00048094"/>
    </source>
</evidence>
<protein>
    <recommendedName>
        <fullName evidence="6">Cyanophycin synthetase</fullName>
        <ecNumber evidence="5">6.3.2.29</ecNumber>
        <ecNumber evidence="4">6.3.2.30</ecNumber>
    </recommendedName>
    <alternativeName>
        <fullName evidence="7">Cyanophycin synthase</fullName>
    </alternativeName>
</protein>
<proteinExistence type="inferred from homology"/>
<dbReference type="InterPro" id="IPR013815">
    <property type="entry name" value="ATP_grasp_subdomain_1"/>
</dbReference>
<dbReference type="AlphaFoldDB" id="A0A7I7LG38"/>
<dbReference type="Pfam" id="PF08245">
    <property type="entry name" value="Mur_ligase_M"/>
    <property type="match status" value="1"/>
</dbReference>
<dbReference type="KEGG" id="msho:MSHO_36280"/>
<dbReference type="InterPro" id="IPR011761">
    <property type="entry name" value="ATP-grasp"/>
</dbReference>
<dbReference type="PANTHER" id="PTHR23135">
    <property type="entry name" value="MUR LIGASE FAMILY MEMBER"/>
    <property type="match status" value="1"/>
</dbReference>
<evidence type="ECO:0000256" key="5">
    <source>
        <dbReference type="ARBA" id="ARBA00013005"/>
    </source>
</evidence>
<organism evidence="12 13">
    <name type="scientific">Mycobacterium shottsii</name>
    <dbReference type="NCBI Taxonomy" id="133549"/>
    <lineage>
        <taxon>Bacteria</taxon>
        <taxon>Bacillati</taxon>
        <taxon>Actinomycetota</taxon>
        <taxon>Actinomycetes</taxon>
        <taxon>Mycobacteriales</taxon>
        <taxon>Mycobacteriaceae</taxon>
        <taxon>Mycobacterium</taxon>
        <taxon>Mycobacterium ulcerans group</taxon>
    </lineage>
</organism>
<dbReference type="GO" id="GO:0071161">
    <property type="term" value="F:cyanophycin synthetase activity (L-arginine-adding)"/>
    <property type="evidence" value="ECO:0007669"/>
    <property type="project" value="UniProtKB-EC"/>
</dbReference>
<comment type="catalytic activity">
    <reaction evidence="9">
        <text>[L-4-(L-arginin-2-N-yl)aspartate](n) + L-aspartate + ATP = [L-4-(L-arginin-2-N-yl)aspartate](n)-L-aspartate + ADP + phosphate + H(+)</text>
        <dbReference type="Rhea" id="RHEA:13277"/>
        <dbReference type="Rhea" id="RHEA-COMP:13728"/>
        <dbReference type="Rhea" id="RHEA-COMP:13733"/>
        <dbReference type="ChEBI" id="CHEBI:15378"/>
        <dbReference type="ChEBI" id="CHEBI:29991"/>
        <dbReference type="ChEBI" id="CHEBI:30616"/>
        <dbReference type="ChEBI" id="CHEBI:43474"/>
        <dbReference type="ChEBI" id="CHEBI:137986"/>
        <dbReference type="ChEBI" id="CHEBI:137990"/>
        <dbReference type="ChEBI" id="CHEBI:456216"/>
        <dbReference type="EC" id="6.3.2.29"/>
    </reaction>
</comment>
<dbReference type="Pfam" id="PF02875">
    <property type="entry name" value="Mur_ligase_C"/>
    <property type="match status" value="1"/>
</dbReference>
<gene>
    <name evidence="12" type="primary">cphA</name>
    <name evidence="12" type="ORF">MSHO_36280</name>
</gene>
<comment type="subunit">
    <text evidence="3">Homodimer.</text>
</comment>
<keyword evidence="10" id="KW-0067">ATP-binding</keyword>
<dbReference type="InterPro" id="IPR013221">
    <property type="entry name" value="Mur_ligase_cen"/>
</dbReference>
<dbReference type="EC" id="6.3.2.29" evidence="5"/>
<dbReference type="GO" id="GO:0046872">
    <property type="term" value="F:metal ion binding"/>
    <property type="evidence" value="ECO:0007669"/>
    <property type="project" value="InterPro"/>
</dbReference>
<dbReference type="GO" id="GO:0071160">
    <property type="term" value="F:cyanophycin synthetase activity (L-aspartate-adding)"/>
    <property type="evidence" value="ECO:0007669"/>
    <property type="project" value="UniProtKB-EC"/>
</dbReference>
<evidence type="ECO:0000313" key="13">
    <source>
        <dbReference type="Proteomes" id="UP000467164"/>
    </source>
</evidence>
<dbReference type="SUPFAM" id="SSF56059">
    <property type="entry name" value="Glutathione synthetase ATP-binding domain-like"/>
    <property type="match status" value="1"/>
</dbReference>
<dbReference type="Gene3D" id="3.30.470.20">
    <property type="entry name" value="ATP-grasp fold, B domain"/>
    <property type="match status" value="1"/>
</dbReference>
<evidence type="ECO:0000256" key="10">
    <source>
        <dbReference type="PROSITE-ProRule" id="PRU00409"/>
    </source>
</evidence>
<dbReference type="InterPro" id="IPR036615">
    <property type="entry name" value="Mur_ligase_C_dom_sf"/>
</dbReference>
<evidence type="ECO:0000256" key="6">
    <source>
        <dbReference type="ARBA" id="ARBA00022036"/>
    </source>
</evidence>
<evidence type="ECO:0000256" key="2">
    <source>
        <dbReference type="ARBA" id="ARBA00009060"/>
    </source>
</evidence>
<dbReference type="Gene3D" id="3.40.1190.10">
    <property type="entry name" value="Mur-like, catalytic domain"/>
    <property type="match status" value="1"/>
</dbReference>
<dbReference type="GO" id="GO:0005524">
    <property type="term" value="F:ATP binding"/>
    <property type="evidence" value="ECO:0007669"/>
    <property type="project" value="UniProtKB-UniRule"/>
</dbReference>
<keyword evidence="13" id="KW-1185">Reference proteome</keyword>